<dbReference type="PANTHER" id="PTHR43660:SF1">
    <property type="entry name" value="DIPEPTIDYL CARBOXYPEPTIDASE"/>
    <property type="match status" value="1"/>
</dbReference>
<dbReference type="GO" id="GO:0046872">
    <property type="term" value="F:metal ion binding"/>
    <property type="evidence" value="ECO:0007669"/>
    <property type="project" value="UniProtKB-UniRule"/>
</dbReference>
<dbReference type="FunFam" id="3.40.390.10:FF:000009">
    <property type="entry name" value="Oligopeptidase A"/>
    <property type="match status" value="1"/>
</dbReference>
<dbReference type="Gene3D" id="1.10.1370.10">
    <property type="entry name" value="Neurolysin, domain 3"/>
    <property type="match status" value="1"/>
</dbReference>
<dbReference type="Gene3D" id="3.40.390.10">
    <property type="entry name" value="Collagenase (Catalytic Domain)"/>
    <property type="match status" value="1"/>
</dbReference>
<evidence type="ECO:0000256" key="4">
    <source>
        <dbReference type="ARBA" id="ARBA00022801"/>
    </source>
</evidence>
<dbReference type="InterPro" id="IPR034005">
    <property type="entry name" value="M3A_DCP"/>
</dbReference>
<proteinExistence type="inferred from homology"/>
<name>A0A5N7MD16_9HYPH</name>
<dbReference type="InterPro" id="IPR024077">
    <property type="entry name" value="Neurolysin/TOP_dom2"/>
</dbReference>
<dbReference type="PANTHER" id="PTHR43660">
    <property type="entry name" value="DIPEPTIDYL CARBOXYPEPTIDASE"/>
    <property type="match status" value="1"/>
</dbReference>
<evidence type="ECO:0000313" key="9">
    <source>
        <dbReference type="EMBL" id="MPR24735.1"/>
    </source>
</evidence>
<comment type="similarity">
    <text evidence="1 7">Belongs to the peptidase M3 family.</text>
</comment>
<dbReference type="InterPro" id="IPR001567">
    <property type="entry name" value="Pept_M3A_M3B_dom"/>
</dbReference>
<evidence type="ECO:0000256" key="2">
    <source>
        <dbReference type="ARBA" id="ARBA00022670"/>
    </source>
</evidence>
<dbReference type="CDD" id="cd06456">
    <property type="entry name" value="M3A_DCP"/>
    <property type="match status" value="1"/>
</dbReference>
<organism evidence="9 10">
    <name type="scientific">Microvirga tunisiensis</name>
    <dbReference type="NCBI Taxonomy" id="2108360"/>
    <lineage>
        <taxon>Bacteria</taxon>
        <taxon>Pseudomonadati</taxon>
        <taxon>Pseudomonadota</taxon>
        <taxon>Alphaproteobacteria</taxon>
        <taxon>Hyphomicrobiales</taxon>
        <taxon>Methylobacteriaceae</taxon>
        <taxon>Microvirga</taxon>
    </lineage>
</organism>
<evidence type="ECO:0000259" key="8">
    <source>
        <dbReference type="Pfam" id="PF01432"/>
    </source>
</evidence>
<dbReference type="GO" id="GO:0004222">
    <property type="term" value="F:metalloendopeptidase activity"/>
    <property type="evidence" value="ECO:0007669"/>
    <property type="project" value="InterPro"/>
</dbReference>
<dbReference type="Pfam" id="PF01432">
    <property type="entry name" value="Peptidase_M3"/>
    <property type="match status" value="1"/>
</dbReference>
<keyword evidence="10" id="KW-1185">Reference proteome</keyword>
<evidence type="ECO:0000313" key="10">
    <source>
        <dbReference type="Proteomes" id="UP000403266"/>
    </source>
</evidence>
<keyword evidence="3 7" id="KW-0479">Metal-binding</keyword>
<dbReference type="InterPro" id="IPR045090">
    <property type="entry name" value="Pept_M3A_M3B"/>
</dbReference>
<keyword evidence="5 7" id="KW-0862">Zinc</keyword>
<dbReference type="SUPFAM" id="SSF55486">
    <property type="entry name" value="Metalloproteases ('zincins'), catalytic domain"/>
    <property type="match status" value="1"/>
</dbReference>
<reference evidence="9 10" key="1">
    <citation type="journal article" date="2019" name="Syst. Appl. Microbiol.">
        <title>Microvirga tunisiensis sp. nov., a root nodule symbiotic bacterium isolated from Lupinus micranthus and L. luteus grown in Northern Tunisia.</title>
        <authorList>
            <person name="Msaddak A."/>
            <person name="Rejili M."/>
            <person name="Duran D."/>
            <person name="Mars M."/>
            <person name="Palacios J.M."/>
            <person name="Ruiz-Argueso T."/>
            <person name="Rey L."/>
            <person name="Imperial J."/>
        </authorList>
    </citation>
    <scope>NUCLEOTIDE SEQUENCE [LARGE SCALE GENOMIC DNA]</scope>
    <source>
        <strain evidence="9 10">Lmie10</strain>
    </source>
</reference>
<sequence length="692" mass="77336">MTASDTALSGNPLLASWTTPFGLPPFESIAPEHYKPAFDTALAEQQAQIAAIADNAEVPTFANTIEALEMSGQTLKKVGGVFFNLAGSHTNDAIQAVEREMAPILAKHRNSIFMNEALYKRVAALYEKRDSLGLSSEQARVLDRYHTIFVRAGAKLGLDEKKRLAAITERLASLGTHFSQNVLADEKSYQLVLEGEADLEGLPSFLREAAAQAAEERGLKGKYVITLSRSSIEPFLQFSKRRDLREQAFKAWAARGDNGNATDNKAIIAETAALRAERAKLLGYETFSDFKLADTMAKTPDNVQKLLNDVWTPAIARAKRERDDLQAQAQSIGDNIVIEPWDWRYYADQVRMARHNLDEATIKPYFQLDRIIEASFETAHRLFGLSFEELKDFPRYHPDIRAWQVLDAGGNHIGTFIGDYFARSSKRSGAWMSAFRSQEKLTGDIRPIIVNVMNFAKGAAGEPSLLSFDDARTLFHEFGHGLHGLLSNVTYPLLAGTAVSTDFVELPSQLYEHWLSQPDILRWYATHYRTGEPIPEELLERLMAARNFNQGFATVEYLSSAFVDLALHRRKDLGNLDVSAFEAETLRTIGMPREIIMRHRTPHFTHVFSGDGYSSGYYSYLWSEVLDADAFTAFKETGDAFNKDMADKLKRFIYSAGNLRDPAEAYTAFRGRLPTADALLAKRGLAAVVEDA</sequence>
<keyword evidence="2 7" id="KW-0645">Protease</keyword>
<keyword evidence="4 7" id="KW-0378">Hydrolase</keyword>
<evidence type="ECO:0000256" key="7">
    <source>
        <dbReference type="RuleBase" id="RU003435"/>
    </source>
</evidence>
<keyword evidence="6 7" id="KW-0482">Metalloprotease</keyword>
<dbReference type="OrthoDB" id="9773538at2"/>
<evidence type="ECO:0000256" key="1">
    <source>
        <dbReference type="ARBA" id="ARBA00006040"/>
    </source>
</evidence>
<evidence type="ECO:0000256" key="5">
    <source>
        <dbReference type="ARBA" id="ARBA00022833"/>
    </source>
</evidence>
<evidence type="ECO:0000256" key="3">
    <source>
        <dbReference type="ARBA" id="ARBA00022723"/>
    </source>
</evidence>
<gene>
    <name evidence="9" type="ORF">FS320_05690</name>
</gene>
<dbReference type="EMBL" id="VOSK01000010">
    <property type="protein sequence ID" value="MPR24735.1"/>
    <property type="molecule type" value="Genomic_DNA"/>
</dbReference>
<dbReference type="GO" id="GO:0005829">
    <property type="term" value="C:cytosol"/>
    <property type="evidence" value="ECO:0007669"/>
    <property type="project" value="UniProtKB-ARBA"/>
</dbReference>
<dbReference type="Gene3D" id="1.10.1370.40">
    <property type="match status" value="1"/>
</dbReference>
<dbReference type="GO" id="GO:0006508">
    <property type="term" value="P:proteolysis"/>
    <property type="evidence" value="ECO:0007669"/>
    <property type="project" value="UniProtKB-KW"/>
</dbReference>
<feature type="domain" description="Peptidase M3A/M3B catalytic" evidence="8">
    <location>
        <begin position="236"/>
        <end position="684"/>
    </location>
</feature>
<dbReference type="GO" id="GO:0004180">
    <property type="term" value="F:carboxypeptidase activity"/>
    <property type="evidence" value="ECO:0007669"/>
    <property type="project" value="TreeGrafter"/>
</dbReference>
<dbReference type="Proteomes" id="UP000403266">
    <property type="component" value="Unassembled WGS sequence"/>
</dbReference>
<protein>
    <submittedName>
        <fullName evidence="9">M3 family metallopeptidase</fullName>
    </submittedName>
</protein>
<comment type="caution">
    <text evidence="9">The sequence shown here is derived from an EMBL/GenBank/DDBJ whole genome shotgun (WGS) entry which is preliminary data.</text>
</comment>
<dbReference type="AlphaFoldDB" id="A0A5N7MD16"/>
<comment type="cofactor">
    <cofactor evidence="7">
        <name>Zn(2+)</name>
        <dbReference type="ChEBI" id="CHEBI:29105"/>
    </cofactor>
    <text evidence="7">Binds 1 zinc ion.</text>
</comment>
<dbReference type="RefSeq" id="WP_152710123.1">
    <property type="nucleotide sequence ID" value="NZ_VOSJ01000011.1"/>
</dbReference>
<dbReference type="InterPro" id="IPR024079">
    <property type="entry name" value="MetalloPept_cat_dom_sf"/>
</dbReference>
<accession>A0A5N7MD16</accession>
<evidence type="ECO:0000256" key="6">
    <source>
        <dbReference type="ARBA" id="ARBA00023049"/>
    </source>
</evidence>